<dbReference type="EMBL" id="LJYG01000029">
    <property type="protein sequence ID" value="KRQ16220.1"/>
    <property type="molecule type" value="Genomic_DNA"/>
</dbReference>
<dbReference type="Proteomes" id="UP000051936">
    <property type="component" value="Unassembled WGS sequence"/>
</dbReference>
<keyword evidence="1" id="KW-0812">Transmembrane</keyword>
<feature type="transmembrane region" description="Helical" evidence="1">
    <location>
        <begin position="6"/>
        <end position="25"/>
    </location>
</feature>
<evidence type="ECO:0000256" key="1">
    <source>
        <dbReference type="SAM" id="Phobius"/>
    </source>
</evidence>
<sequence>MVVVEGAVATLLSGTTTVLALGLALNLVGLGLLFWLTVALAVYALPFFVAVSAAAMALDHGSGIIAALTVAIVSAALTLAIAQFAHSMTRLITVRGVIGAVFAFPAGIAGFHLMLALSRISVSSPFWCEAFAYVGATFIAGKAWMQITLVIGPGGEPATTNSASTVSDRRSA</sequence>
<organism evidence="2 3">
    <name type="scientific">Bradyrhizobium manausense</name>
    <dbReference type="NCBI Taxonomy" id="989370"/>
    <lineage>
        <taxon>Bacteria</taxon>
        <taxon>Pseudomonadati</taxon>
        <taxon>Pseudomonadota</taxon>
        <taxon>Alphaproteobacteria</taxon>
        <taxon>Hyphomicrobiales</taxon>
        <taxon>Nitrobacteraceae</taxon>
        <taxon>Bradyrhizobium</taxon>
    </lineage>
</organism>
<comment type="caution">
    <text evidence="2">The sequence shown here is derived from an EMBL/GenBank/DDBJ whole genome shotgun (WGS) entry which is preliminary data.</text>
</comment>
<feature type="transmembrane region" description="Helical" evidence="1">
    <location>
        <begin position="32"/>
        <end position="58"/>
    </location>
</feature>
<keyword evidence="3" id="KW-1185">Reference proteome</keyword>
<reference evidence="2 3" key="1">
    <citation type="submission" date="2015-09" db="EMBL/GenBank/DDBJ databases">
        <title>Draft Genome Sequence of Bradyrhizobium manausense Strain BR 3351T, a Novel Symbiotic Nitrogen-Fixing Alphaproteobacterium Isolated from Brazilian Amazon Rain Forest.</title>
        <authorList>
            <person name="De Araujo J.L."/>
            <person name="Zilli J.E."/>
        </authorList>
    </citation>
    <scope>NUCLEOTIDE SEQUENCE [LARGE SCALE GENOMIC DNA]</scope>
    <source>
        <strain evidence="2 3">BR3351</strain>
    </source>
</reference>
<keyword evidence="1" id="KW-0472">Membrane</keyword>
<name>A0A0R3E8F7_9BRAD</name>
<protein>
    <submittedName>
        <fullName evidence="2">Uncharacterized protein</fullName>
    </submittedName>
</protein>
<dbReference type="STRING" id="989370.AOQ71_06550"/>
<feature type="transmembrane region" description="Helical" evidence="1">
    <location>
        <begin position="130"/>
        <end position="151"/>
    </location>
</feature>
<dbReference type="AlphaFoldDB" id="A0A0R3E8F7"/>
<evidence type="ECO:0000313" key="3">
    <source>
        <dbReference type="Proteomes" id="UP000051936"/>
    </source>
</evidence>
<evidence type="ECO:0000313" key="2">
    <source>
        <dbReference type="EMBL" id="KRQ16220.1"/>
    </source>
</evidence>
<feature type="transmembrane region" description="Helical" evidence="1">
    <location>
        <begin position="97"/>
        <end position="118"/>
    </location>
</feature>
<accession>A0A0R3E8F7</accession>
<proteinExistence type="predicted"/>
<keyword evidence="1" id="KW-1133">Transmembrane helix</keyword>
<feature type="transmembrane region" description="Helical" evidence="1">
    <location>
        <begin position="64"/>
        <end position="85"/>
    </location>
</feature>
<gene>
    <name evidence="2" type="ORF">AOQ71_06550</name>
</gene>